<dbReference type="InterPro" id="IPR009001">
    <property type="entry name" value="Transl_elong_EF1A/Init_IF2_C"/>
</dbReference>
<keyword evidence="5" id="KW-0648">Protein biosynthesis</keyword>
<dbReference type="PROSITE" id="PS51257">
    <property type="entry name" value="PROKAR_LIPOPROTEIN"/>
    <property type="match status" value="1"/>
</dbReference>
<dbReference type="AlphaFoldDB" id="A0A7Y9XAU4"/>
<dbReference type="Proteomes" id="UP000584931">
    <property type="component" value="Unassembled WGS sequence"/>
</dbReference>
<proteinExistence type="predicted"/>
<dbReference type="SUPFAM" id="SSF50465">
    <property type="entry name" value="EF-Tu/eEF-1alpha/eIF2-gamma C-terminal domain"/>
    <property type="match status" value="1"/>
</dbReference>
<protein>
    <submittedName>
        <fullName evidence="5">Translation elongation factor EF-Tu-like GTPase</fullName>
    </submittedName>
</protein>
<name>A0A7Y9XAU4_9ACTN</name>
<evidence type="ECO:0000256" key="4">
    <source>
        <dbReference type="SAM" id="SignalP"/>
    </source>
</evidence>
<keyword evidence="1" id="KW-0547">Nucleotide-binding</keyword>
<evidence type="ECO:0000256" key="3">
    <source>
        <dbReference type="SAM" id="MobiDB-lite"/>
    </source>
</evidence>
<dbReference type="GO" id="GO:0003746">
    <property type="term" value="F:translation elongation factor activity"/>
    <property type="evidence" value="ECO:0007669"/>
    <property type="project" value="UniProtKB-KW"/>
</dbReference>
<dbReference type="RefSeq" id="WP_179809727.1">
    <property type="nucleotide sequence ID" value="NZ_JACCHL010000001.1"/>
</dbReference>
<keyword evidence="2" id="KW-0342">GTP-binding</keyword>
<reference evidence="5 6" key="1">
    <citation type="submission" date="2020-07" db="EMBL/GenBank/DDBJ databases">
        <title>Sequencing the genomes of 1000 actinobacteria strains.</title>
        <authorList>
            <person name="Klenk H.-P."/>
        </authorList>
    </citation>
    <scope>NUCLEOTIDE SEQUENCE [LARGE SCALE GENOMIC DNA]</scope>
    <source>
        <strain evidence="5 6">DSM 45278</strain>
    </source>
</reference>
<comment type="caution">
    <text evidence="5">The sequence shown here is derived from an EMBL/GenBank/DDBJ whole genome shotgun (WGS) entry which is preliminary data.</text>
</comment>
<evidence type="ECO:0000256" key="1">
    <source>
        <dbReference type="ARBA" id="ARBA00022741"/>
    </source>
</evidence>
<dbReference type="EMBL" id="JACCHL010000001">
    <property type="protein sequence ID" value="NYH52154.1"/>
    <property type="molecule type" value="Genomic_DNA"/>
</dbReference>
<keyword evidence="4" id="KW-0732">Signal</keyword>
<feature type="region of interest" description="Disordered" evidence="3">
    <location>
        <begin position="22"/>
        <end position="51"/>
    </location>
</feature>
<feature type="chain" id="PRO_5039391799" evidence="4">
    <location>
        <begin position="23"/>
        <end position="145"/>
    </location>
</feature>
<keyword evidence="5" id="KW-0251">Elongation factor</keyword>
<sequence length="145" mass="15148">MRTTPPVPLALAALLAATGCHGGGGADTPSVETASTEEPVTEHTYEPGRQITVDLTMQAGNDGGRTTPFFSGYRTTVRFEHRDQTAECTALLPVDLREFRPGESHLIGLECDTGVTVSVDAPGLTLLDGDDETGSGEVVFTGGEV</sequence>
<dbReference type="GO" id="GO:0005525">
    <property type="term" value="F:GTP binding"/>
    <property type="evidence" value="ECO:0007669"/>
    <property type="project" value="UniProtKB-KW"/>
</dbReference>
<gene>
    <name evidence="5" type="ORF">HNR06_001743</name>
</gene>
<organism evidence="5 6">
    <name type="scientific">Nocardiopsis sinuspersici</name>
    <dbReference type="NCBI Taxonomy" id="501010"/>
    <lineage>
        <taxon>Bacteria</taxon>
        <taxon>Bacillati</taxon>
        <taxon>Actinomycetota</taxon>
        <taxon>Actinomycetes</taxon>
        <taxon>Streptosporangiales</taxon>
        <taxon>Nocardiopsidaceae</taxon>
        <taxon>Nocardiopsis</taxon>
    </lineage>
</organism>
<evidence type="ECO:0000256" key="2">
    <source>
        <dbReference type="ARBA" id="ARBA00023134"/>
    </source>
</evidence>
<evidence type="ECO:0000313" key="5">
    <source>
        <dbReference type="EMBL" id="NYH52154.1"/>
    </source>
</evidence>
<accession>A0A7Y9XAU4</accession>
<feature type="signal peptide" evidence="4">
    <location>
        <begin position="1"/>
        <end position="22"/>
    </location>
</feature>
<evidence type="ECO:0000313" key="6">
    <source>
        <dbReference type="Proteomes" id="UP000584931"/>
    </source>
</evidence>
<dbReference type="Gene3D" id="2.40.30.10">
    <property type="entry name" value="Translation factors"/>
    <property type="match status" value="1"/>
</dbReference>